<keyword evidence="3" id="KW-1185">Reference proteome</keyword>
<comment type="caution">
    <text evidence="2">The sequence shown here is derived from an EMBL/GenBank/DDBJ whole genome shotgun (WGS) entry which is preliminary data.</text>
</comment>
<proteinExistence type="predicted"/>
<reference evidence="3" key="1">
    <citation type="journal article" date="2019" name="Int. J. Syst. Evol. Microbiol.">
        <title>The Global Catalogue of Microorganisms (GCM) 10K type strain sequencing project: providing services to taxonomists for standard genome sequencing and annotation.</title>
        <authorList>
            <consortium name="The Broad Institute Genomics Platform"/>
            <consortium name="The Broad Institute Genome Sequencing Center for Infectious Disease"/>
            <person name="Wu L."/>
            <person name="Ma J."/>
        </authorList>
    </citation>
    <scope>NUCLEOTIDE SEQUENCE [LARGE SCALE GENOMIC DNA]</scope>
    <source>
        <strain evidence="3">JCM 18304</strain>
    </source>
</reference>
<sequence>MEVGGLAVRVTDGVDRGRVGRTASGAVAATGVGSRGNGPEPGSWRGAVVPARVVGRAPAAGGCGGVGRAGRGWPDGAGAGVNPVGAVGSASVGAVAAGYRAAGSANAAVEAVRVAEPDAIDGAPCGSAHSMEDESEDGGIEETGASDGGIADGGVTRPRGADAGVDADRGRAAGVAVPGVAVPGVAVPGLEVPGSGPTGLDPTGAAVRGGVTGTTGIGTAAPAIGCAPENSAIRDSVRTGPEPGGNRSSPSRTLPTPAGAPLVTASRAGRAVAALN</sequence>
<feature type="region of interest" description="Disordered" evidence="1">
    <location>
        <begin position="126"/>
        <end position="166"/>
    </location>
</feature>
<dbReference type="Proteomes" id="UP001501570">
    <property type="component" value="Unassembled WGS sequence"/>
</dbReference>
<name>A0ABP9SCC4_9ACTN</name>
<evidence type="ECO:0000256" key="1">
    <source>
        <dbReference type="SAM" id="MobiDB-lite"/>
    </source>
</evidence>
<gene>
    <name evidence="2" type="ORF">GCM10023322_55780</name>
</gene>
<evidence type="ECO:0000313" key="2">
    <source>
        <dbReference type="EMBL" id="GAA5193536.1"/>
    </source>
</evidence>
<evidence type="ECO:0000313" key="3">
    <source>
        <dbReference type="Proteomes" id="UP001501570"/>
    </source>
</evidence>
<accession>A0ABP9SCC4</accession>
<protein>
    <submittedName>
        <fullName evidence="2">Uncharacterized protein</fullName>
    </submittedName>
</protein>
<organism evidence="2 3">
    <name type="scientific">Rugosimonospora acidiphila</name>
    <dbReference type="NCBI Taxonomy" id="556531"/>
    <lineage>
        <taxon>Bacteria</taxon>
        <taxon>Bacillati</taxon>
        <taxon>Actinomycetota</taxon>
        <taxon>Actinomycetes</taxon>
        <taxon>Micromonosporales</taxon>
        <taxon>Micromonosporaceae</taxon>
        <taxon>Rugosimonospora</taxon>
    </lineage>
</organism>
<feature type="region of interest" description="Disordered" evidence="1">
    <location>
        <begin position="228"/>
        <end position="265"/>
    </location>
</feature>
<dbReference type="EMBL" id="BAABJQ010000019">
    <property type="protein sequence ID" value="GAA5193536.1"/>
    <property type="molecule type" value="Genomic_DNA"/>
</dbReference>